<dbReference type="Pfam" id="PF06293">
    <property type="entry name" value="Kdo"/>
    <property type="match status" value="1"/>
</dbReference>
<accession>A0ABU9KYZ1</accession>
<keyword evidence="2" id="KW-1185">Reference proteome</keyword>
<dbReference type="Proteomes" id="UP001474120">
    <property type="component" value="Unassembled WGS sequence"/>
</dbReference>
<dbReference type="RefSeq" id="WP_342158817.1">
    <property type="nucleotide sequence ID" value="NZ_JBCDNA010000001.1"/>
</dbReference>
<evidence type="ECO:0000313" key="1">
    <source>
        <dbReference type="EMBL" id="MEL4455068.1"/>
    </source>
</evidence>
<evidence type="ECO:0000313" key="2">
    <source>
        <dbReference type="Proteomes" id="UP001474120"/>
    </source>
</evidence>
<protein>
    <submittedName>
        <fullName evidence="1">Lipopolysaccharide kinase InaA family protein</fullName>
    </submittedName>
</protein>
<reference evidence="1 2" key="1">
    <citation type="submission" date="2024-04" db="EMBL/GenBank/DDBJ databases">
        <title>whole genome sequencing of Lutimonas vermicola strain IMCC1616.</title>
        <authorList>
            <person name="Bae S.S."/>
        </authorList>
    </citation>
    <scope>NUCLEOTIDE SEQUENCE [LARGE SCALE GENOMIC DNA]</scope>
    <source>
        <strain evidence="1 2">IMCC1616</strain>
    </source>
</reference>
<sequence length="247" mass="29478">MMNIKVAASFSKNKVQEIIDSFGQAGKTYWEKRNTIKVFEVDGDKWNVKSFQIPHLVNRFAYKYVRKSKARRSFEHAEILLKKGVLTPEPIAYVEYSDPVGLKNSYYVSKNLSYDFAFSDLFEEQFPDRINILNQFTEFTFKLHENDIHHFDHSKGNTIICRKGKGQYDFYLIDLNRMKFEKMNYQARIDNFNRLSLTTEMMEIIGKKYASLMHLEEKKVVEDIKLSCQKFKEFSLRKARWKKRIRL</sequence>
<name>A0ABU9KYZ1_9FLAO</name>
<dbReference type="GO" id="GO:0016301">
    <property type="term" value="F:kinase activity"/>
    <property type="evidence" value="ECO:0007669"/>
    <property type="project" value="UniProtKB-KW"/>
</dbReference>
<organism evidence="1 2">
    <name type="scientific">Lutimonas vermicola</name>
    <dbReference type="NCBI Taxonomy" id="414288"/>
    <lineage>
        <taxon>Bacteria</taxon>
        <taxon>Pseudomonadati</taxon>
        <taxon>Bacteroidota</taxon>
        <taxon>Flavobacteriia</taxon>
        <taxon>Flavobacteriales</taxon>
        <taxon>Flavobacteriaceae</taxon>
        <taxon>Lutimonas</taxon>
    </lineage>
</organism>
<dbReference type="EMBL" id="JBCDNA010000001">
    <property type="protein sequence ID" value="MEL4455068.1"/>
    <property type="molecule type" value="Genomic_DNA"/>
</dbReference>
<dbReference type="Gene3D" id="1.10.510.10">
    <property type="entry name" value="Transferase(Phosphotransferase) domain 1"/>
    <property type="match status" value="1"/>
</dbReference>
<proteinExistence type="predicted"/>
<comment type="caution">
    <text evidence="1">The sequence shown here is derived from an EMBL/GenBank/DDBJ whole genome shotgun (WGS) entry which is preliminary data.</text>
</comment>
<keyword evidence="1" id="KW-0808">Transferase</keyword>
<gene>
    <name evidence="1" type="ORF">AABB81_04125</name>
</gene>
<keyword evidence="1" id="KW-0418">Kinase</keyword>